<evidence type="ECO:0000256" key="8">
    <source>
        <dbReference type="SAM" id="Coils"/>
    </source>
</evidence>
<dbReference type="PANTHER" id="PTHR45718:SF4">
    <property type="entry name" value="TRANSCRIPTIONAL ACTIVATOR CUBITUS INTERRUPTUS"/>
    <property type="match status" value="1"/>
</dbReference>
<dbReference type="InterPro" id="IPR056436">
    <property type="entry name" value="Znf-C2H2_ZIC1-5/GLI1-3-like"/>
</dbReference>
<dbReference type="PROSITE" id="PS50157">
    <property type="entry name" value="ZINC_FINGER_C2H2_2"/>
    <property type="match status" value="2"/>
</dbReference>
<keyword evidence="6" id="KW-0539">Nucleus</keyword>
<dbReference type="InterPro" id="IPR043359">
    <property type="entry name" value="GLI-like"/>
</dbReference>
<dbReference type="EMBL" id="JABXXO010000014">
    <property type="protein sequence ID" value="KAF7760786.1"/>
    <property type="molecule type" value="Genomic_DNA"/>
</dbReference>
<keyword evidence="8" id="KW-0175">Coiled coil</keyword>
<keyword evidence="5" id="KW-0862">Zinc</keyword>
<comment type="subcellular location">
    <subcellularLocation>
        <location evidence="1">Nucleus</location>
    </subcellularLocation>
</comment>
<proteinExistence type="predicted"/>
<evidence type="ECO:0000256" key="7">
    <source>
        <dbReference type="PROSITE-ProRule" id="PRU00042"/>
    </source>
</evidence>
<dbReference type="SMART" id="SM00355">
    <property type="entry name" value="ZnF_C2H2"/>
    <property type="match status" value="3"/>
</dbReference>
<feature type="domain" description="C2H2-type" evidence="10">
    <location>
        <begin position="139"/>
        <end position="169"/>
    </location>
</feature>
<evidence type="ECO:0000256" key="4">
    <source>
        <dbReference type="ARBA" id="ARBA00022771"/>
    </source>
</evidence>
<feature type="compositionally biased region" description="Basic and acidic residues" evidence="9">
    <location>
        <begin position="1"/>
        <end position="15"/>
    </location>
</feature>
<feature type="domain" description="C2H2-type" evidence="10">
    <location>
        <begin position="106"/>
        <end position="138"/>
    </location>
</feature>
<dbReference type="SUPFAM" id="SSF57667">
    <property type="entry name" value="beta-beta-alpha zinc fingers"/>
    <property type="match status" value="2"/>
</dbReference>
<keyword evidence="3" id="KW-0677">Repeat</keyword>
<dbReference type="FunFam" id="3.30.160.60:FF:000201">
    <property type="entry name" value="C2H2 finger domain protein (Gli3)"/>
    <property type="match status" value="1"/>
</dbReference>
<feature type="region of interest" description="Disordered" evidence="9">
    <location>
        <begin position="162"/>
        <end position="221"/>
    </location>
</feature>
<gene>
    <name evidence="11" type="ORF">Agabi119p4_10195</name>
</gene>
<feature type="region of interest" description="Disordered" evidence="9">
    <location>
        <begin position="367"/>
        <end position="410"/>
    </location>
</feature>
<dbReference type="GO" id="GO:0008270">
    <property type="term" value="F:zinc ion binding"/>
    <property type="evidence" value="ECO:0007669"/>
    <property type="project" value="UniProtKB-KW"/>
</dbReference>
<dbReference type="Pfam" id="PF23561">
    <property type="entry name" value="zf-C2H2_15"/>
    <property type="match status" value="1"/>
</dbReference>
<accession>A0A8H7C1U7</accession>
<feature type="coiled-coil region" evidence="8">
    <location>
        <begin position="321"/>
        <end position="351"/>
    </location>
</feature>
<dbReference type="GO" id="GO:0000978">
    <property type="term" value="F:RNA polymerase II cis-regulatory region sequence-specific DNA binding"/>
    <property type="evidence" value="ECO:0007669"/>
    <property type="project" value="TreeGrafter"/>
</dbReference>
<name>A0A8H7C1U7_AGABI</name>
<dbReference type="InterPro" id="IPR013087">
    <property type="entry name" value="Znf_C2H2_type"/>
</dbReference>
<dbReference type="PROSITE" id="PS00028">
    <property type="entry name" value="ZINC_FINGER_C2H2_1"/>
    <property type="match status" value="2"/>
</dbReference>
<reference evidence="11 12" key="1">
    <citation type="journal article" name="Sci. Rep.">
        <title>Telomere-to-telomere assembled and centromere annotated genomes of the two main subspecies of the button mushroom Agaricus bisporus reveal especially polymorphic chromosome ends.</title>
        <authorList>
            <person name="Sonnenberg A.S.M."/>
            <person name="Sedaghat-Telgerd N."/>
            <person name="Lavrijssen B."/>
            <person name="Ohm R.A."/>
            <person name="Hendrickx P.M."/>
            <person name="Scholtmeijer K."/>
            <person name="Baars J.J.P."/>
            <person name="van Peer A."/>
        </authorList>
    </citation>
    <scope>NUCLEOTIDE SEQUENCE [LARGE SCALE GENOMIC DNA]</scope>
    <source>
        <strain evidence="11 12">H119_p4</strain>
    </source>
</reference>
<dbReference type="InterPro" id="IPR036236">
    <property type="entry name" value="Znf_C2H2_sf"/>
</dbReference>
<evidence type="ECO:0000256" key="9">
    <source>
        <dbReference type="SAM" id="MobiDB-lite"/>
    </source>
</evidence>
<evidence type="ECO:0000256" key="1">
    <source>
        <dbReference type="ARBA" id="ARBA00004123"/>
    </source>
</evidence>
<keyword evidence="4 7" id="KW-0863">Zinc-finger</keyword>
<evidence type="ECO:0000259" key="10">
    <source>
        <dbReference type="PROSITE" id="PS50157"/>
    </source>
</evidence>
<keyword evidence="2" id="KW-0479">Metal-binding</keyword>
<evidence type="ECO:0000256" key="5">
    <source>
        <dbReference type="ARBA" id="ARBA00022833"/>
    </source>
</evidence>
<comment type="caution">
    <text evidence="11">The sequence shown here is derived from an EMBL/GenBank/DDBJ whole genome shotgun (WGS) entry which is preliminary data.</text>
</comment>
<evidence type="ECO:0000256" key="6">
    <source>
        <dbReference type="ARBA" id="ARBA00023242"/>
    </source>
</evidence>
<dbReference type="GO" id="GO:0000981">
    <property type="term" value="F:DNA-binding transcription factor activity, RNA polymerase II-specific"/>
    <property type="evidence" value="ECO:0007669"/>
    <property type="project" value="TreeGrafter"/>
</dbReference>
<protein>
    <submittedName>
        <fullName evidence="11">Transcriptional regulator family: C2H2 zinc finger</fullName>
    </submittedName>
</protein>
<dbReference type="Proteomes" id="UP000629468">
    <property type="component" value="Unassembled WGS sequence"/>
</dbReference>
<dbReference type="Pfam" id="PF00096">
    <property type="entry name" value="zf-C2H2"/>
    <property type="match status" value="1"/>
</dbReference>
<dbReference type="GO" id="GO:0005634">
    <property type="term" value="C:nucleus"/>
    <property type="evidence" value="ECO:0007669"/>
    <property type="project" value="UniProtKB-SubCell"/>
</dbReference>
<feature type="region of interest" description="Disordered" evidence="9">
    <location>
        <begin position="234"/>
        <end position="278"/>
    </location>
</feature>
<evidence type="ECO:0000313" key="11">
    <source>
        <dbReference type="EMBL" id="KAF7760786.1"/>
    </source>
</evidence>
<sequence length="410" mass="44853">MPRRRTLDTPRDDINKTPASPASSAPPSPPRVVADDHDSSSEFSVEPGSVLHSRSGSLVPEGVNSGVVPEDSVTCQWQDCGIVYTHLPTLIDHIHNEHIGVHKSSYTCEWATCPRRGLPQTSRFALISHIRSHTGEKPFTCPKPECDKSFTRSDALAKHMRLQHNIEPPAPGRGGNRKRKRGAEESSSAPTLMPASSRPSSSTHAGPPGFNTFKVEPRTPSELIDDITQITHRDKDIFNGPPNANGRPQRSPSPHHRPPYSSAPFPSDGPSNGVNEENDASADVLPEYLAQQVDSKTGLIKGRTPAMVMYLLMKAKHRYALEQHDSLIEELKTTKHELRRVRDEKERALNDVLRVCFGPQADQFIAPIEPPGAPAPGSNTYLHPGPPPPHDSGYSVSAPPFPPYVNGHGR</sequence>
<feature type="region of interest" description="Disordered" evidence="9">
    <location>
        <begin position="1"/>
        <end position="63"/>
    </location>
</feature>
<dbReference type="Gene3D" id="3.30.160.60">
    <property type="entry name" value="Classic Zinc Finger"/>
    <property type="match status" value="3"/>
</dbReference>
<evidence type="ECO:0000313" key="12">
    <source>
        <dbReference type="Proteomes" id="UP000629468"/>
    </source>
</evidence>
<evidence type="ECO:0000256" key="3">
    <source>
        <dbReference type="ARBA" id="ARBA00022737"/>
    </source>
</evidence>
<dbReference type="AlphaFoldDB" id="A0A8H7C1U7"/>
<evidence type="ECO:0000256" key="2">
    <source>
        <dbReference type="ARBA" id="ARBA00022723"/>
    </source>
</evidence>
<dbReference type="FunFam" id="3.30.160.60:FF:000031">
    <property type="entry name" value="GLI family zinc finger 3"/>
    <property type="match status" value="1"/>
</dbReference>
<dbReference type="PANTHER" id="PTHR45718">
    <property type="entry name" value="TRANSCRIPTIONAL ACTIVATOR CUBITUS INTERRUPTUS"/>
    <property type="match status" value="1"/>
</dbReference>
<organism evidence="11 12">
    <name type="scientific">Agaricus bisporus var. burnettii</name>
    <dbReference type="NCBI Taxonomy" id="192524"/>
    <lineage>
        <taxon>Eukaryota</taxon>
        <taxon>Fungi</taxon>
        <taxon>Dikarya</taxon>
        <taxon>Basidiomycota</taxon>
        <taxon>Agaricomycotina</taxon>
        <taxon>Agaricomycetes</taxon>
        <taxon>Agaricomycetidae</taxon>
        <taxon>Agaricales</taxon>
        <taxon>Agaricineae</taxon>
        <taxon>Agaricaceae</taxon>
        <taxon>Agaricus</taxon>
    </lineage>
</organism>